<dbReference type="EMBL" id="HAEB01007798">
    <property type="protein sequence ID" value="SBQ54325.1"/>
    <property type="molecule type" value="Transcribed_RNA"/>
</dbReference>
<evidence type="ECO:0000313" key="1">
    <source>
        <dbReference type="EMBL" id="SBQ54325.1"/>
    </source>
</evidence>
<dbReference type="AlphaFoldDB" id="A0A1A8F4Q4"/>
<feature type="non-terminal residue" evidence="1">
    <location>
        <position position="64"/>
    </location>
</feature>
<gene>
    <name evidence="1" type="primary">GIN1</name>
</gene>
<protein>
    <submittedName>
        <fullName evidence="1">Gypsy retrotransposon integrase 1</fullName>
    </submittedName>
</protein>
<reference evidence="1" key="1">
    <citation type="submission" date="2016-05" db="EMBL/GenBank/DDBJ databases">
        <authorList>
            <person name="Lavstsen T."/>
            <person name="Jespersen J.S."/>
        </authorList>
    </citation>
    <scope>NUCLEOTIDE SEQUENCE</scope>
    <source>
        <tissue evidence="1">Brain</tissue>
    </source>
</reference>
<feature type="non-terminal residue" evidence="1">
    <location>
        <position position="1"/>
    </location>
</feature>
<reference evidence="1" key="2">
    <citation type="submission" date="2016-06" db="EMBL/GenBank/DDBJ databases">
        <title>The genome of a short-lived fish provides insights into sex chromosome evolution and the genetic control of aging.</title>
        <authorList>
            <person name="Reichwald K."/>
            <person name="Felder M."/>
            <person name="Petzold A."/>
            <person name="Koch P."/>
            <person name="Groth M."/>
            <person name="Platzer M."/>
        </authorList>
    </citation>
    <scope>NUCLEOTIDE SEQUENCE</scope>
    <source>
        <tissue evidence="1">Brain</tissue>
    </source>
</reference>
<organism evidence="1">
    <name type="scientific">Nothobranchius korthausae</name>
    <dbReference type="NCBI Taxonomy" id="1143690"/>
    <lineage>
        <taxon>Eukaryota</taxon>
        <taxon>Metazoa</taxon>
        <taxon>Chordata</taxon>
        <taxon>Craniata</taxon>
        <taxon>Vertebrata</taxon>
        <taxon>Euteleostomi</taxon>
        <taxon>Actinopterygii</taxon>
        <taxon>Neopterygii</taxon>
        <taxon>Teleostei</taxon>
        <taxon>Neoteleostei</taxon>
        <taxon>Acanthomorphata</taxon>
        <taxon>Ovalentaria</taxon>
        <taxon>Atherinomorphae</taxon>
        <taxon>Cyprinodontiformes</taxon>
        <taxon>Nothobranchiidae</taxon>
        <taxon>Nothobranchius</taxon>
    </lineage>
</organism>
<accession>A0A1A8F4Q4</accession>
<name>A0A1A8F4Q4_9TELE</name>
<sequence length="64" mass="7361">RLEVQHRELHAPYQRAKVHRHTRVPIEPFPISGHCFDHVHVDLVGPSPCLRDSGLWLTEPHAGQ</sequence>
<proteinExistence type="predicted"/>